<keyword evidence="3" id="KW-1185">Reference proteome</keyword>
<evidence type="ECO:0000313" key="3">
    <source>
        <dbReference type="Proteomes" id="UP001152797"/>
    </source>
</evidence>
<proteinExistence type="predicted"/>
<dbReference type="EMBL" id="CAMXCT020006621">
    <property type="protein sequence ID" value="CAL1170493.1"/>
    <property type="molecule type" value="Genomic_DNA"/>
</dbReference>
<comment type="caution">
    <text evidence="1">The sequence shown here is derived from an EMBL/GenBank/DDBJ whole genome shotgun (WGS) entry which is preliminary data.</text>
</comment>
<name>A0A9P1DY24_9DINO</name>
<sequence length="253" mass="29135">MAKDAQASGEDFGKSILRLGRESHSEAYQSVLTKRKAALMLDWNSDYKVDLKSSYLKSFWTFLHGIEPLEVRKHTKHIMAMRDLFCLRVTLSSLTLLTTFAKEQEIACPDGKDCTKRRLELDSWFRIGFDNMQCYTPGDLDILKVESQSDCRAEAEKVGWEFYQYNEEKKECCLTDNCDKDLMVEASGWESWGKNWCVRCDESIWVPKRKLKSCCEARCWQHYWWTPWGATVDCGGGNLTISISQAEAEAKAA</sequence>
<reference evidence="1" key="1">
    <citation type="submission" date="2022-10" db="EMBL/GenBank/DDBJ databases">
        <authorList>
            <person name="Chen Y."/>
            <person name="Dougan E. K."/>
            <person name="Chan C."/>
            <person name="Rhodes N."/>
            <person name="Thang M."/>
        </authorList>
    </citation>
    <scope>NUCLEOTIDE SEQUENCE</scope>
</reference>
<dbReference type="OrthoDB" id="10292890at2759"/>
<dbReference type="Proteomes" id="UP001152797">
    <property type="component" value="Unassembled WGS sequence"/>
</dbReference>
<organism evidence="1">
    <name type="scientific">Cladocopium goreaui</name>
    <dbReference type="NCBI Taxonomy" id="2562237"/>
    <lineage>
        <taxon>Eukaryota</taxon>
        <taxon>Sar</taxon>
        <taxon>Alveolata</taxon>
        <taxon>Dinophyceae</taxon>
        <taxon>Suessiales</taxon>
        <taxon>Symbiodiniaceae</taxon>
        <taxon>Cladocopium</taxon>
    </lineage>
</organism>
<dbReference type="EMBL" id="CAMXCT030006621">
    <property type="protein sequence ID" value="CAL4804430.1"/>
    <property type="molecule type" value="Genomic_DNA"/>
</dbReference>
<dbReference type="AlphaFoldDB" id="A0A9P1DY24"/>
<dbReference type="EMBL" id="CAMXCT010006621">
    <property type="protein sequence ID" value="CAI4017118.1"/>
    <property type="molecule type" value="Genomic_DNA"/>
</dbReference>
<evidence type="ECO:0000313" key="1">
    <source>
        <dbReference type="EMBL" id="CAI4017118.1"/>
    </source>
</evidence>
<reference evidence="2 3" key="2">
    <citation type="submission" date="2024-05" db="EMBL/GenBank/DDBJ databases">
        <authorList>
            <person name="Chen Y."/>
            <person name="Shah S."/>
            <person name="Dougan E. K."/>
            <person name="Thang M."/>
            <person name="Chan C."/>
        </authorList>
    </citation>
    <scope>NUCLEOTIDE SEQUENCE [LARGE SCALE GENOMIC DNA]</scope>
</reference>
<protein>
    <submittedName>
        <fullName evidence="1">Uncharacterized protein</fullName>
    </submittedName>
</protein>
<evidence type="ECO:0000313" key="2">
    <source>
        <dbReference type="EMBL" id="CAL4804430.1"/>
    </source>
</evidence>
<gene>
    <name evidence="1" type="ORF">C1SCF055_LOCUS41790</name>
</gene>
<accession>A0A9P1DY24</accession>